<dbReference type="InterPro" id="IPR011032">
    <property type="entry name" value="GroES-like_sf"/>
</dbReference>
<dbReference type="InterPro" id="IPR006162">
    <property type="entry name" value="Ppantetheine_attach_site"/>
</dbReference>
<evidence type="ECO:0000256" key="4">
    <source>
        <dbReference type="PROSITE-ProRule" id="PRU01363"/>
    </source>
</evidence>
<proteinExistence type="predicted"/>
<dbReference type="FunFam" id="3.40.50.720:FF:000209">
    <property type="entry name" value="Polyketide synthase Pks12"/>
    <property type="match status" value="1"/>
</dbReference>
<dbReference type="CDD" id="cd08955">
    <property type="entry name" value="KR_2_FAS_SDR_x"/>
    <property type="match status" value="1"/>
</dbReference>
<feature type="active site" description="Proton donor; for dehydratase activity" evidence="4">
    <location>
        <position position="176"/>
    </location>
</feature>
<dbReference type="PROSITE" id="PS00012">
    <property type="entry name" value="PHOSPHOPANTETHEINE"/>
    <property type="match status" value="1"/>
</dbReference>
<dbReference type="GO" id="GO:0016491">
    <property type="term" value="F:oxidoreductase activity"/>
    <property type="evidence" value="ECO:0007669"/>
    <property type="project" value="InterPro"/>
</dbReference>
<dbReference type="InterPro" id="IPR020806">
    <property type="entry name" value="PKS_PP-bd"/>
</dbReference>
<keyword evidence="2" id="KW-0597">Phosphoprotein</keyword>
<dbReference type="Pfam" id="PF08240">
    <property type="entry name" value="ADH_N"/>
    <property type="match status" value="1"/>
</dbReference>
<feature type="domain" description="PKS/mFAS DH" evidence="7">
    <location>
        <begin position="1"/>
        <end position="263"/>
    </location>
</feature>
<keyword evidence="1" id="KW-0596">Phosphopantetheine</keyword>
<keyword evidence="9" id="KW-1185">Reference proteome</keyword>
<feature type="region of interest" description="N-terminal hotdog fold" evidence="4">
    <location>
        <begin position="1"/>
        <end position="100"/>
    </location>
</feature>
<evidence type="ECO:0000256" key="3">
    <source>
        <dbReference type="ARBA" id="ARBA00022679"/>
    </source>
</evidence>
<feature type="non-terminal residue" evidence="8">
    <location>
        <position position="1"/>
    </location>
</feature>
<dbReference type="Gene3D" id="3.40.50.720">
    <property type="entry name" value="NAD(P)-binding Rossmann-like Domain"/>
    <property type="match status" value="3"/>
</dbReference>
<dbReference type="Gene3D" id="3.90.180.10">
    <property type="entry name" value="Medium-chain alcohol dehydrogenases, catalytic domain"/>
    <property type="match status" value="1"/>
</dbReference>
<dbReference type="Pfam" id="PF00107">
    <property type="entry name" value="ADH_zinc_N"/>
    <property type="match status" value="1"/>
</dbReference>
<dbReference type="InterPro" id="IPR013968">
    <property type="entry name" value="PKS_KR"/>
</dbReference>
<evidence type="ECO:0000256" key="2">
    <source>
        <dbReference type="ARBA" id="ARBA00022553"/>
    </source>
</evidence>
<dbReference type="Gene3D" id="3.10.129.110">
    <property type="entry name" value="Polyketide synthase dehydratase"/>
    <property type="match status" value="1"/>
</dbReference>
<accession>A6GKJ2</accession>
<dbReference type="RefSeq" id="WP_006977228.1">
    <property type="nucleotide sequence ID" value="NZ_ABCS01000201.1"/>
</dbReference>
<dbReference type="EMBL" id="ABCS01000201">
    <property type="protein sequence ID" value="EDM73610.1"/>
    <property type="molecule type" value="Genomic_DNA"/>
</dbReference>
<dbReference type="GO" id="GO:0004312">
    <property type="term" value="F:fatty acid synthase activity"/>
    <property type="evidence" value="ECO:0007669"/>
    <property type="project" value="TreeGrafter"/>
</dbReference>
<dbReference type="PANTHER" id="PTHR43775">
    <property type="entry name" value="FATTY ACID SYNTHASE"/>
    <property type="match status" value="1"/>
</dbReference>
<dbReference type="CDD" id="cd05195">
    <property type="entry name" value="enoyl_red"/>
    <property type="match status" value="1"/>
</dbReference>
<dbReference type="GO" id="GO:0006633">
    <property type="term" value="P:fatty acid biosynthetic process"/>
    <property type="evidence" value="ECO:0007669"/>
    <property type="project" value="TreeGrafter"/>
</dbReference>
<dbReference type="InterPro" id="IPR013154">
    <property type="entry name" value="ADH-like_N"/>
</dbReference>
<feature type="region of interest" description="Disordered" evidence="5">
    <location>
        <begin position="1213"/>
        <end position="1248"/>
    </location>
</feature>
<dbReference type="eggNOG" id="COG0604">
    <property type="taxonomic scope" value="Bacteria"/>
</dbReference>
<gene>
    <name evidence="8" type="ORF">PPSIR1_15390</name>
</gene>
<dbReference type="InterPro" id="IPR049552">
    <property type="entry name" value="PKS_DH_N"/>
</dbReference>
<protein>
    <submittedName>
        <fullName evidence="8">Polyketide synthase type I</fullName>
    </submittedName>
</protein>
<feature type="active site" description="Proton acceptor; for dehydratase activity" evidence="4">
    <location>
        <position position="10"/>
    </location>
</feature>
<evidence type="ECO:0000313" key="8">
    <source>
        <dbReference type="EMBL" id="EDM73610.1"/>
    </source>
</evidence>
<dbReference type="InterPro" id="IPR049551">
    <property type="entry name" value="PKS_DH_C"/>
</dbReference>
<evidence type="ECO:0000313" key="9">
    <source>
        <dbReference type="Proteomes" id="UP000005801"/>
    </source>
</evidence>
<dbReference type="InterPro" id="IPR049900">
    <property type="entry name" value="PKS_mFAS_DH"/>
</dbReference>
<dbReference type="SMART" id="SM00826">
    <property type="entry name" value="PKS_DH"/>
    <property type="match status" value="1"/>
</dbReference>
<keyword evidence="3" id="KW-0808">Transferase</keyword>
<sequence>TAATPWLADHQVEEAVIFPGAGFVDIALSCGRELAGAQAQLVVEDFAFDQALVLRDGGSTLQVALTAEGSGSWRVACSEAHGDEWRPLCSAQVGLAHDAAQPVDGPALEELRARLQRGPTKAEHYARAGRQGLRFGPAFCGVEALWTGSGEALGRLVLPEASGPVGEHFIHPTLLDACLQVSLAARGEELEGAAAPLELPVGIERVQLRARPGQTPLWCHAHTRAGASPSERTLDLTLWREDGSPLGGLRGLRLQTVATQAETAADDPLADALLAVQWRALDLSAHLDALPAAVHGVERPTWLVCSEGRRPEVIARIDAALEARGAEVLALTLPSEDPQAIEAALDEALTRLDGVHGIVSAWALDDPSLETEQTLGRAGWLGALTLVQLLGVRSLRVAPRLVLVTHGAQTGLRPEQALTWGLGGTIHSEHPELRPLRVDLDALDGAAGFDALAALALSTTEEDQVRAREGAVEVARLERVAPPAAAQTRSEPAGDRPYRVEIGEPGTLDSVALTHFVRPEALGPRQVELAVEAAGLNFRDVLLAQGVVPPIQAEDDDDPRIRLGFECAGRVARVGAELEAEDLGLRPGQRVVAMCADGFATHVVADATLVVPLPEDLSLSLADAATLPVAHVSAYYSLHHVARLRAGERVLIHSATGGVGQAALQWARHVGAEIYATAGTEDKRQWLRDQGIAHVSDSRSARFADEVLAWTGGEGVDVVLNSLAGPLMRKGLGLLRPGGRFVELGLRDALANAQLGMAGFARGLVYALVNIGELNLRAPAKVRAVLAEVLEHARAGVLGPLPRTDAPLSKLADVMWEMGRGRHIGKFVVHVDEPNPTIEVPAALAEDRERVCVTGSYLITGGLGGLGLALARWLAEQGAGHLALCGRRGAHSPAQREAVEKLRALGCSVEAHAVDVADGEAVEALLATLPADKPLRGVVHAAGVLDDGTLASLEPAQFEAVLAPKVAGAWNLHRATLETPLDFFVLYSSAASVLGSPGQGNYVAANAFLDALAHHRRARGLPALALGWGVFSQVGLAAAETVRTDRSASRGLLALDPREGVEIFARLVDSDATHLAPCPIDAAQWIAFAPGAENWPYFAALAESDARSGSAPGSSGEGEAAAALLEAVRASSASGGRKLLVEFVLAEIAKVTRADPNALDPSKPFGELGVDSLMGIELRNRVQRSAGVELPATVIWTYPTPRELAEHLLARMREGAAAESKPKAKPKPKPKPKPITVAVDPSPADALDPSELDFETAAALLRAELEDLEDLLDGLDGRATPEIHDHV</sequence>
<dbReference type="PANTHER" id="PTHR43775:SF37">
    <property type="entry name" value="SI:DKEY-61P9.11"/>
    <property type="match status" value="1"/>
</dbReference>
<dbReference type="SMART" id="SM00829">
    <property type="entry name" value="PKS_ER"/>
    <property type="match status" value="1"/>
</dbReference>
<dbReference type="InterPro" id="IPR050091">
    <property type="entry name" value="PKS_NRPS_Biosynth_Enz"/>
</dbReference>
<feature type="compositionally biased region" description="Basic residues" evidence="5">
    <location>
        <begin position="1223"/>
        <end position="1232"/>
    </location>
</feature>
<dbReference type="Pfam" id="PF21089">
    <property type="entry name" value="PKS_DH_N"/>
    <property type="match status" value="1"/>
</dbReference>
<dbReference type="Pfam" id="PF00550">
    <property type="entry name" value="PP-binding"/>
    <property type="match status" value="1"/>
</dbReference>
<dbReference type="InterPro" id="IPR036736">
    <property type="entry name" value="ACP-like_sf"/>
</dbReference>
<dbReference type="PROSITE" id="PS50075">
    <property type="entry name" value="CARRIER"/>
    <property type="match status" value="1"/>
</dbReference>
<feature type="region of interest" description="C-terminal hotdog fold" evidence="4">
    <location>
        <begin position="116"/>
        <end position="263"/>
    </location>
</feature>
<feature type="domain" description="Carrier" evidence="6">
    <location>
        <begin position="1135"/>
        <end position="1212"/>
    </location>
</feature>
<dbReference type="Proteomes" id="UP000005801">
    <property type="component" value="Unassembled WGS sequence"/>
</dbReference>
<dbReference type="InterPro" id="IPR036291">
    <property type="entry name" value="NAD(P)-bd_dom_sf"/>
</dbReference>
<evidence type="ECO:0000259" key="6">
    <source>
        <dbReference type="PROSITE" id="PS50075"/>
    </source>
</evidence>
<dbReference type="InterPro" id="IPR042104">
    <property type="entry name" value="PKS_dehydratase_sf"/>
</dbReference>
<dbReference type="SMART" id="SM00823">
    <property type="entry name" value="PKS_PP"/>
    <property type="match status" value="1"/>
</dbReference>
<name>A6GKJ2_9BACT</name>
<dbReference type="Pfam" id="PF14765">
    <property type="entry name" value="PS-DH"/>
    <property type="match status" value="1"/>
</dbReference>
<evidence type="ECO:0000259" key="7">
    <source>
        <dbReference type="PROSITE" id="PS52019"/>
    </source>
</evidence>
<dbReference type="Gene3D" id="1.10.1200.10">
    <property type="entry name" value="ACP-like"/>
    <property type="match status" value="1"/>
</dbReference>
<dbReference type="Pfam" id="PF08659">
    <property type="entry name" value="KR"/>
    <property type="match status" value="1"/>
</dbReference>
<dbReference type="InterPro" id="IPR013149">
    <property type="entry name" value="ADH-like_C"/>
</dbReference>
<dbReference type="OrthoDB" id="5492356at2"/>
<dbReference type="InterPro" id="IPR020807">
    <property type="entry name" value="PKS_DH"/>
</dbReference>
<comment type="caution">
    <text evidence="8">The sequence shown here is derived from an EMBL/GenBank/DDBJ whole genome shotgun (WGS) entry which is preliminary data.</text>
</comment>
<organism evidence="8 9">
    <name type="scientific">Plesiocystis pacifica SIR-1</name>
    <dbReference type="NCBI Taxonomy" id="391625"/>
    <lineage>
        <taxon>Bacteria</taxon>
        <taxon>Pseudomonadati</taxon>
        <taxon>Myxococcota</taxon>
        <taxon>Polyangia</taxon>
        <taxon>Nannocystales</taxon>
        <taxon>Nannocystaceae</taxon>
        <taxon>Plesiocystis</taxon>
    </lineage>
</organism>
<dbReference type="PROSITE" id="PS52019">
    <property type="entry name" value="PKS_MFAS_DH"/>
    <property type="match status" value="1"/>
</dbReference>
<evidence type="ECO:0000256" key="1">
    <source>
        <dbReference type="ARBA" id="ARBA00022450"/>
    </source>
</evidence>
<dbReference type="GO" id="GO:0031177">
    <property type="term" value="F:phosphopantetheine binding"/>
    <property type="evidence" value="ECO:0007669"/>
    <property type="project" value="InterPro"/>
</dbReference>
<dbReference type="SUPFAM" id="SSF50129">
    <property type="entry name" value="GroES-like"/>
    <property type="match status" value="1"/>
</dbReference>
<dbReference type="InterPro" id="IPR020843">
    <property type="entry name" value="ER"/>
</dbReference>
<dbReference type="InterPro" id="IPR057326">
    <property type="entry name" value="KR_dom"/>
</dbReference>
<feature type="compositionally biased region" description="Basic and acidic residues" evidence="5">
    <location>
        <begin position="1213"/>
        <end position="1222"/>
    </location>
</feature>
<dbReference type="SMART" id="SM00822">
    <property type="entry name" value="PKS_KR"/>
    <property type="match status" value="1"/>
</dbReference>
<dbReference type="SUPFAM" id="SSF51735">
    <property type="entry name" value="NAD(P)-binding Rossmann-fold domains"/>
    <property type="match status" value="3"/>
</dbReference>
<dbReference type="InterPro" id="IPR009081">
    <property type="entry name" value="PP-bd_ACP"/>
</dbReference>
<evidence type="ECO:0000256" key="5">
    <source>
        <dbReference type="SAM" id="MobiDB-lite"/>
    </source>
</evidence>
<dbReference type="SUPFAM" id="SSF47336">
    <property type="entry name" value="ACP-like"/>
    <property type="match status" value="1"/>
</dbReference>
<dbReference type="SMART" id="SM01294">
    <property type="entry name" value="PKS_PP_betabranch"/>
    <property type="match status" value="1"/>
</dbReference>
<reference evidence="8 9" key="1">
    <citation type="submission" date="2007-06" db="EMBL/GenBank/DDBJ databases">
        <authorList>
            <person name="Shimkets L."/>
            <person name="Ferriera S."/>
            <person name="Johnson J."/>
            <person name="Kravitz S."/>
            <person name="Beeson K."/>
            <person name="Sutton G."/>
            <person name="Rogers Y.-H."/>
            <person name="Friedman R."/>
            <person name="Frazier M."/>
            <person name="Venter J.C."/>
        </authorList>
    </citation>
    <scope>NUCLEOTIDE SEQUENCE [LARGE SCALE GENOMIC DNA]</scope>
    <source>
        <strain evidence="8 9">SIR-1</strain>
    </source>
</reference>